<comment type="subunit">
    <text evidence="13">F-type ATPases have 2 components, F(1) - the catalytic core - and F(0) - the membrane proton channel. F(1) has five subunits: alpha(3), beta(3), gamma(1), delta(1), epsilon(1). F(0) has three main subunits: a(1), b(2) and c(10-14). The alpha and beta chains form an alternating ring which encloses part of the gamma chain. F(1) is attached to F(0) by a central stalk formed by the gamma and epsilon chains, while a peripheral stalk is formed by the delta and b chains.</text>
</comment>
<accession>A0AAJ1R775</accession>
<evidence type="ECO:0000256" key="8">
    <source>
        <dbReference type="ARBA" id="ARBA00023065"/>
    </source>
</evidence>
<evidence type="ECO:0000256" key="10">
    <source>
        <dbReference type="ARBA" id="ARBA00023310"/>
    </source>
</evidence>
<dbReference type="GO" id="GO:0012505">
    <property type="term" value="C:endomembrane system"/>
    <property type="evidence" value="ECO:0007669"/>
    <property type="project" value="UniProtKB-SubCell"/>
</dbReference>
<dbReference type="GO" id="GO:0046961">
    <property type="term" value="F:proton-transporting ATPase activity, rotational mechanism"/>
    <property type="evidence" value="ECO:0007669"/>
    <property type="project" value="TreeGrafter"/>
</dbReference>
<evidence type="ECO:0000256" key="5">
    <source>
        <dbReference type="ARBA" id="ARBA00022692"/>
    </source>
</evidence>
<comment type="subcellular location">
    <subcellularLocation>
        <location evidence="13">Cell membrane</location>
        <topology evidence="13">Single-pass membrane protein</topology>
    </subcellularLocation>
    <subcellularLocation>
        <location evidence="12">Endomembrane system</location>
        <topology evidence="12">Single-pass membrane protein</topology>
    </subcellularLocation>
</comment>
<dbReference type="Proteomes" id="UP001167919">
    <property type="component" value="Unassembled WGS sequence"/>
</dbReference>
<keyword evidence="2 13" id="KW-0813">Transport</keyword>
<dbReference type="Proteomes" id="UP000286907">
    <property type="component" value="Chromosome"/>
</dbReference>
<reference evidence="16" key="3">
    <citation type="submission" date="2020-01" db="EMBL/GenBank/DDBJ databases">
        <authorList>
            <person name="Cousin F.J."/>
            <person name="Le Guellec R."/>
            <person name="Cretenet M."/>
        </authorList>
    </citation>
    <scope>NUCLEOTIDE SEQUENCE</scope>
    <source>
        <strain evidence="16">UCMA 15228</strain>
    </source>
</reference>
<gene>
    <name evidence="13 15" type="primary">atpF</name>
    <name evidence="16" type="ORF">DLJ48_05955</name>
    <name evidence="15" type="ORF">EVC35_00025</name>
</gene>
<evidence type="ECO:0000256" key="4">
    <source>
        <dbReference type="ARBA" id="ARBA00022547"/>
    </source>
</evidence>
<dbReference type="InterPro" id="IPR050059">
    <property type="entry name" value="ATP_synthase_B_chain"/>
</dbReference>
<reference evidence="16 17" key="1">
    <citation type="journal article" date="2019" name="Syst. Appl. Microbiol.">
        <title>Oenococcus sicerae sp. nov., isolated from French cider.</title>
        <authorList>
            <person name="Cousin F.J."/>
            <person name="Le Guellec R."/>
            <person name="Chagnot C."/>
            <person name="Goux D."/>
            <person name="Dalmasso M."/>
            <person name="Laplace J.M."/>
            <person name="Cretenet M."/>
        </authorList>
    </citation>
    <scope>NUCLEOTIDE SEQUENCE [LARGE SCALE GENOMIC DNA]</scope>
    <source>
        <strain evidence="16 17">UCMA 15228</strain>
    </source>
</reference>
<dbReference type="GO" id="GO:0045259">
    <property type="term" value="C:proton-transporting ATP synthase complex"/>
    <property type="evidence" value="ECO:0007669"/>
    <property type="project" value="UniProtKB-KW"/>
</dbReference>
<keyword evidence="17" id="KW-1185">Reference proteome</keyword>
<comment type="similarity">
    <text evidence="1 13 14">Belongs to the ATPase B chain family.</text>
</comment>
<dbReference type="CDD" id="cd06503">
    <property type="entry name" value="ATP-synt_Fo_b"/>
    <property type="match status" value="1"/>
</dbReference>
<organism evidence="15 18">
    <name type="scientific">Oenococcus sicerae</name>
    <dbReference type="NCBI Taxonomy" id="2203724"/>
    <lineage>
        <taxon>Bacteria</taxon>
        <taxon>Bacillati</taxon>
        <taxon>Bacillota</taxon>
        <taxon>Bacilli</taxon>
        <taxon>Lactobacillales</taxon>
        <taxon>Lactobacillaceae</taxon>
        <taxon>Oenococcus</taxon>
    </lineage>
</organism>
<dbReference type="RefSeq" id="WP_128686571.1">
    <property type="nucleotide sequence ID" value="NZ_CP029684.2"/>
</dbReference>
<evidence type="ECO:0000256" key="13">
    <source>
        <dbReference type="HAMAP-Rule" id="MF_01398"/>
    </source>
</evidence>
<dbReference type="PANTHER" id="PTHR33445:SF1">
    <property type="entry name" value="ATP SYNTHASE SUBUNIT B"/>
    <property type="match status" value="1"/>
</dbReference>
<dbReference type="GO" id="GO:0005886">
    <property type="term" value="C:plasma membrane"/>
    <property type="evidence" value="ECO:0007669"/>
    <property type="project" value="UniProtKB-SubCell"/>
</dbReference>
<evidence type="ECO:0000313" key="18">
    <source>
        <dbReference type="Proteomes" id="UP001167919"/>
    </source>
</evidence>
<protein>
    <recommendedName>
        <fullName evidence="13">ATP synthase subunit b</fullName>
    </recommendedName>
    <alternativeName>
        <fullName evidence="13">ATP synthase F(0) sector subunit b</fullName>
    </alternativeName>
    <alternativeName>
        <fullName evidence="13">ATPase subunit I</fullName>
    </alternativeName>
    <alternativeName>
        <fullName evidence="13">F-type ATPase subunit b</fullName>
        <shortName evidence="13">F-ATPase subunit b</shortName>
    </alternativeName>
</protein>
<keyword evidence="6 13" id="KW-0375">Hydrogen ion transport</keyword>
<keyword evidence="5 13" id="KW-0812">Transmembrane</keyword>
<dbReference type="PANTHER" id="PTHR33445">
    <property type="entry name" value="ATP SYNTHASE SUBUNIT B', CHLOROPLASTIC"/>
    <property type="match status" value="1"/>
</dbReference>
<reference evidence="15" key="2">
    <citation type="submission" date="2019-01" db="EMBL/GenBank/DDBJ databases">
        <title>Oenococcus sicerae UCMA17102.</title>
        <authorList>
            <person name="Cousin F.J."/>
            <person name="Le Guellec R."/>
            <person name="Cretenet M."/>
        </authorList>
    </citation>
    <scope>NUCLEOTIDE SEQUENCE</scope>
    <source>
        <strain evidence="15">UCMA17102</strain>
    </source>
</reference>
<evidence type="ECO:0000256" key="6">
    <source>
        <dbReference type="ARBA" id="ARBA00022781"/>
    </source>
</evidence>
<dbReference type="AlphaFoldDB" id="A0AAJ1R775"/>
<dbReference type="NCBIfam" id="TIGR01144">
    <property type="entry name" value="ATP_synt_b"/>
    <property type="match status" value="1"/>
</dbReference>
<dbReference type="Gene3D" id="6.10.250.1580">
    <property type="match status" value="1"/>
</dbReference>
<dbReference type="EMBL" id="CP029684">
    <property type="protein sequence ID" value="QAS70100.1"/>
    <property type="molecule type" value="Genomic_DNA"/>
</dbReference>
<dbReference type="EMBL" id="SDWY01000001">
    <property type="protein sequence ID" value="MDN6899399.1"/>
    <property type="molecule type" value="Genomic_DNA"/>
</dbReference>
<keyword evidence="4 13" id="KW-0138">CF(0)</keyword>
<evidence type="ECO:0000256" key="2">
    <source>
        <dbReference type="ARBA" id="ARBA00022448"/>
    </source>
</evidence>
<keyword evidence="10 13" id="KW-0066">ATP synthesis</keyword>
<evidence type="ECO:0000256" key="1">
    <source>
        <dbReference type="ARBA" id="ARBA00005513"/>
    </source>
</evidence>
<evidence type="ECO:0000256" key="9">
    <source>
        <dbReference type="ARBA" id="ARBA00023136"/>
    </source>
</evidence>
<dbReference type="InterPro" id="IPR002146">
    <property type="entry name" value="ATP_synth_b/b'su_bac/chlpt"/>
</dbReference>
<evidence type="ECO:0000313" key="16">
    <source>
        <dbReference type="EMBL" id="QAS70100.1"/>
    </source>
</evidence>
<dbReference type="InterPro" id="IPR005864">
    <property type="entry name" value="ATP_synth_F0_bsu_bac"/>
</dbReference>
<keyword evidence="3 13" id="KW-1003">Cell membrane</keyword>
<sequence length="176" mass="19311">MLTTIAIEIPGGSAIYVLLTFIALLYCLKKFAWGPVTKMMDTRANQINNDLDAAAKSKADAQKLQTVADHNLKESQAQATDLMENARKSSDDQGKKIVDLAQAHADSISRQAQKDARQIKSDALDSAKDEIADLSVSIASRIIGEEITANKHKELIDDFISELEVQQQHSSIEEKS</sequence>
<evidence type="ECO:0000313" key="17">
    <source>
        <dbReference type="Proteomes" id="UP000286907"/>
    </source>
</evidence>
<keyword evidence="8 13" id="KW-0406">Ion transport</keyword>
<feature type="transmembrane region" description="Helical" evidence="13">
    <location>
        <begin position="6"/>
        <end position="28"/>
    </location>
</feature>
<proteinExistence type="inferred from homology"/>
<keyword evidence="7 13" id="KW-1133">Transmembrane helix</keyword>
<evidence type="ECO:0000256" key="11">
    <source>
        <dbReference type="ARBA" id="ARBA00025198"/>
    </source>
</evidence>
<evidence type="ECO:0000256" key="3">
    <source>
        <dbReference type="ARBA" id="ARBA00022475"/>
    </source>
</evidence>
<keyword evidence="9 13" id="KW-0472">Membrane</keyword>
<dbReference type="GO" id="GO:0046933">
    <property type="term" value="F:proton-transporting ATP synthase activity, rotational mechanism"/>
    <property type="evidence" value="ECO:0007669"/>
    <property type="project" value="UniProtKB-UniRule"/>
</dbReference>
<name>A0AAJ1R775_9LACO</name>
<evidence type="ECO:0000256" key="7">
    <source>
        <dbReference type="ARBA" id="ARBA00022989"/>
    </source>
</evidence>
<comment type="function">
    <text evidence="13">Component of the F(0) channel, it forms part of the peripheral stalk, linking F(1) to F(0).</text>
</comment>
<evidence type="ECO:0000256" key="14">
    <source>
        <dbReference type="RuleBase" id="RU003848"/>
    </source>
</evidence>
<dbReference type="Pfam" id="PF00430">
    <property type="entry name" value="ATP-synt_B"/>
    <property type="match status" value="1"/>
</dbReference>
<dbReference type="HAMAP" id="MF_01398">
    <property type="entry name" value="ATP_synth_b_bprime"/>
    <property type="match status" value="1"/>
</dbReference>
<evidence type="ECO:0000313" key="15">
    <source>
        <dbReference type="EMBL" id="MDN6899399.1"/>
    </source>
</evidence>
<evidence type="ECO:0000256" key="12">
    <source>
        <dbReference type="ARBA" id="ARBA00037847"/>
    </source>
</evidence>
<comment type="function">
    <text evidence="11 13">F(1)F(0) ATP synthase produces ATP from ADP in the presence of a proton or sodium gradient. F-type ATPases consist of two structural domains, F(1) containing the extramembraneous catalytic core and F(0) containing the membrane proton channel, linked together by a central stalk and a peripheral stalk. During catalysis, ATP synthesis in the catalytic domain of F(1) is coupled via a rotary mechanism of the central stalk subunits to proton translocation.</text>
</comment>